<keyword evidence="2" id="KW-1185">Reference proteome</keyword>
<sequence>MFIVLRKELFLEKKFGKEKIFYKNMCRELDQKPSSGNSSNPLQNRKCIFFIKSMIETWFLRVH</sequence>
<name>A0A2T4U3T0_9BACI</name>
<comment type="caution">
    <text evidence="1">The sequence shown here is derived from an EMBL/GenBank/DDBJ whole genome shotgun (WGS) entry which is preliminary data.</text>
</comment>
<evidence type="ECO:0000313" key="1">
    <source>
        <dbReference type="EMBL" id="PTL38050.1"/>
    </source>
</evidence>
<gene>
    <name evidence="1" type="ORF">C6Y45_13175</name>
</gene>
<protein>
    <submittedName>
        <fullName evidence="1">Uncharacterized protein</fullName>
    </submittedName>
</protein>
<dbReference type="Proteomes" id="UP000240509">
    <property type="component" value="Unassembled WGS sequence"/>
</dbReference>
<reference evidence="1 2" key="1">
    <citation type="submission" date="2018-03" db="EMBL/GenBank/DDBJ databases">
        <title>Alkalicoccus saliphilus sp. nov., isolated from a mineral pool.</title>
        <authorList>
            <person name="Zhao B."/>
        </authorList>
    </citation>
    <scope>NUCLEOTIDE SEQUENCE [LARGE SCALE GENOMIC DNA]</scope>
    <source>
        <strain evidence="1 2">6AG</strain>
    </source>
</reference>
<organism evidence="1 2">
    <name type="scientific">Alkalicoccus saliphilus</name>
    <dbReference type="NCBI Taxonomy" id="200989"/>
    <lineage>
        <taxon>Bacteria</taxon>
        <taxon>Bacillati</taxon>
        <taxon>Bacillota</taxon>
        <taxon>Bacilli</taxon>
        <taxon>Bacillales</taxon>
        <taxon>Bacillaceae</taxon>
        <taxon>Alkalicoccus</taxon>
    </lineage>
</organism>
<dbReference type="AlphaFoldDB" id="A0A2T4U3T0"/>
<dbReference type="EMBL" id="PZJJ01000025">
    <property type="protein sequence ID" value="PTL38050.1"/>
    <property type="molecule type" value="Genomic_DNA"/>
</dbReference>
<accession>A0A2T4U3T0</accession>
<proteinExistence type="predicted"/>
<evidence type="ECO:0000313" key="2">
    <source>
        <dbReference type="Proteomes" id="UP000240509"/>
    </source>
</evidence>